<evidence type="ECO:0000313" key="1">
    <source>
        <dbReference type="EMBL" id="KAJ0180081.1"/>
    </source>
</evidence>
<evidence type="ECO:0000313" key="2">
    <source>
        <dbReference type="Proteomes" id="UP000824533"/>
    </source>
</evidence>
<protein>
    <submittedName>
        <fullName evidence="1">Uncharacterized protein</fullName>
    </submittedName>
</protein>
<organism evidence="1 2">
    <name type="scientific">Dendrolimus kikuchii</name>
    <dbReference type="NCBI Taxonomy" id="765133"/>
    <lineage>
        <taxon>Eukaryota</taxon>
        <taxon>Metazoa</taxon>
        <taxon>Ecdysozoa</taxon>
        <taxon>Arthropoda</taxon>
        <taxon>Hexapoda</taxon>
        <taxon>Insecta</taxon>
        <taxon>Pterygota</taxon>
        <taxon>Neoptera</taxon>
        <taxon>Endopterygota</taxon>
        <taxon>Lepidoptera</taxon>
        <taxon>Glossata</taxon>
        <taxon>Ditrysia</taxon>
        <taxon>Bombycoidea</taxon>
        <taxon>Lasiocampidae</taxon>
        <taxon>Dendrolimus</taxon>
    </lineage>
</organism>
<dbReference type="Proteomes" id="UP000824533">
    <property type="component" value="Linkage Group LG07"/>
</dbReference>
<sequence>MRFYVFICVFVAVMVSAKKKNKRESSTSAESGEGANRDHGKSADVNFNSKGTLRKKFALEFLTSRSANNAVCSPLSALLPLGKLTLGATNKGKNELLKVIGEKNLNDMKREFKIKLHDLKYLPGVTLDIASILYVAQDSRVRSKYRNESEEVFHSAIDKVDFSQSIQAANKINTWVSMQTGGKINLLVSPNDIKKDQKLVLVNTIYFSGQWDKGFDEVYTGEFFTPTGTRNVVMMYKTDFYRYTHDKTLNAKIIEIPYEGKEASFVIVLPDTKDGLSILIRQLKLAGNLFNTAFRNMKNSKLKLSMPKFKIETQINLLPLYNTMGLSKIIHGRISYLTDIVDDDQLFLTFAIQKAVIEVNEKGAKAAAASAIGVRPVSLLILPEIHVNHPFLFYIKTKGEQLFAGVVNSPWT</sequence>
<accession>A0ACC1D8D1</accession>
<proteinExistence type="predicted"/>
<comment type="caution">
    <text evidence="1">The sequence shown here is derived from an EMBL/GenBank/DDBJ whole genome shotgun (WGS) entry which is preliminary data.</text>
</comment>
<keyword evidence="2" id="KW-1185">Reference proteome</keyword>
<reference evidence="1 2" key="1">
    <citation type="journal article" date="2021" name="Front. Genet.">
        <title>Chromosome-Level Genome Assembly Reveals Significant Gene Expansion in the Toll and IMD Signaling Pathways of Dendrolimus kikuchii.</title>
        <authorList>
            <person name="Zhou J."/>
            <person name="Wu P."/>
            <person name="Xiong Z."/>
            <person name="Liu N."/>
            <person name="Zhao N."/>
            <person name="Ji M."/>
            <person name="Qiu Y."/>
            <person name="Yang B."/>
        </authorList>
    </citation>
    <scope>NUCLEOTIDE SEQUENCE [LARGE SCALE GENOMIC DNA]</scope>
    <source>
        <strain evidence="1">Ann1</strain>
    </source>
</reference>
<name>A0ACC1D8D1_9NEOP</name>
<gene>
    <name evidence="1" type="ORF">K1T71_004672</name>
</gene>
<dbReference type="EMBL" id="CM034393">
    <property type="protein sequence ID" value="KAJ0180081.1"/>
    <property type="molecule type" value="Genomic_DNA"/>
</dbReference>